<gene>
    <name evidence="1" type="ORF">METZ01_LOCUS349138</name>
</gene>
<reference evidence="1" key="1">
    <citation type="submission" date="2018-05" db="EMBL/GenBank/DDBJ databases">
        <authorList>
            <person name="Lanie J.A."/>
            <person name="Ng W.-L."/>
            <person name="Kazmierczak K.M."/>
            <person name="Andrzejewski T.M."/>
            <person name="Davidsen T.M."/>
            <person name="Wayne K.J."/>
            <person name="Tettelin H."/>
            <person name="Glass J.I."/>
            <person name="Rusch D."/>
            <person name="Podicherti R."/>
            <person name="Tsui H.-C.T."/>
            <person name="Winkler M.E."/>
        </authorList>
    </citation>
    <scope>NUCLEOTIDE SEQUENCE</scope>
</reference>
<sequence>MDVVNKKFRGKIIKVIYNCPCDSCPKQNSCKVQKTYCSAFTEYVN</sequence>
<protein>
    <submittedName>
        <fullName evidence="1">Uncharacterized protein</fullName>
    </submittedName>
</protein>
<organism evidence="1">
    <name type="scientific">marine metagenome</name>
    <dbReference type="NCBI Taxonomy" id="408172"/>
    <lineage>
        <taxon>unclassified sequences</taxon>
        <taxon>metagenomes</taxon>
        <taxon>ecological metagenomes</taxon>
    </lineage>
</organism>
<proteinExistence type="predicted"/>
<name>A0A382REZ9_9ZZZZ</name>
<evidence type="ECO:0000313" key="1">
    <source>
        <dbReference type="EMBL" id="SVC96284.1"/>
    </source>
</evidence>
<dbReference type="AlphaFoldDB" id="A0A382REZ9"/>
<dbReference type="EMBL" id="UINC01121253">
    <property type="protein sequence ID" value="SVC96284.1"/>
    <property type="molecule type" value="Genomic_DNA"/>
</dbReference>
<feature type="non-terminal residue" evidence="1">
    <location>
        <position position="45"/>
    </location>
</feature>
<accession>A0A382REZ9</accession>